<comment type="caution">
    <text evidence="2">The sequence shown here is derived from an EMBL/GenBank/DDBJ whole genome shotgun (WGS) entry which is preliminary data.</text>
</comment>
<reference evidence="2 3" key="1">
    <citation type="submission" date="2018-08" db="EMBL/GenBank/DDBJ databases">
        <title>A genome reference for cultivated species of the human gut microbiota.</title>
        <authorList>
            <person name="Zou Y."/>
            <person name="Xue W."/>
            <person name="Luo G."/>
        </authorList>
    </citation>
    <scope>NUCLEOTIDE SEQUENCE [LARGE SCALE GENOMIC DNA]</scope>
    <source>
        <strain evidence="2 3">AM34-17</strain>
    </source>
</reference>
<organism evidence="2 3">
    <name type="scientific">Parabacteroides merdae</name>
    <dbReference type="NCBI Taxonomy" id="46503"/>
    <lineage>
        <taxon>Bacteria</taxon>
        <taxon>Pseudomonadati</taxon>
        <taxon>Bacteroidota</taxon>
        <taxon>Bacteroidia</taxon>
        <taxon>Bacteroidales</taxon>
        <taxon>Tannerellaceae</taxon>
        <taxon>Parabacteroides</taxon>
    </lineage>
</organism>
<dbReference type="EMBL" id="QSII01000001">
    <property type="protein sequence ID" value="RHC90025.1"/>
    <property type="molecule type" value="Genomic_DNA"/>
</dbReference>
<evidence type="ECO:0000313" key="3">
    <source>
        <dbReference type="Proteomes" id="UP000286260"/>
    </source>
</evidence>
<sequence>MNEKARTIVFNISALLLLAGAGLYLALPVAAPYLFAVGAAGITVCYLTMPIKDMDFRRRRLHRYNIFAGLLCIFASALMFSGRKEWMICLTISALLQLYTAFVTPKKEN</sequence>
<dbReference type="AlphaFoldDB" id="A0A3R6FRH5"/>
<gene>
    <name evidence="2" type="ORF">DW828_00320</name>
</gene>
<feature type="transmembrane region" description="Helical" evidence="1">
    <location>
        <begin position="61"/>
        <end position="80"/>
    </location>
</feature>
<feature type="transmembrane region" description="Helical" evidence="1">
    <location>
        <begin position="33"/>
        <end position="49"/>
    </location>
</feature>
<evidence type="ECO:0000313" key="2">
    <source>
        <dbReference type="EMBL" id="RHC90025.1"/>
    </source>
</evidence>
<keyword evidence="1" id="KW-1133">Transmembrane helix</keyword>
<keyword evidence="1" id="KW-0812">Transmembrane</keyword>
<proteinExistence type="predicted"/>
<name>A0A3R6FRH5_9BACT</name>
<keyword evidence="1" id="KW-0472">Membrane</keyword>
<protein>
    <submittedName>
        <fullName evidence="2">Uncharacterized protein</fullName>
    </submittedName>
</protein>
<feature type="transmembrane region" description="Helical" evidence="1">
    <location>
        <begin position="86"/>
        <end position="104"/>
    </location>
</feature>
<dbReference type="RefSeq" id="WP_122203758.1">
    <property type="nucleotide sequence ID" value="NZ_JADMVT010000005.1"/>
</dbReference>
<accession>A0A3R6FRH5</accession>
<dbReference type="Proteomes" id="UP000286260">
    <property type="component" value="Unassembled WGS sequence"/>
</dbReference>
<feature type="transmembrane region" description="Helical" evidence="1">
    <location>
        <begin position="7"/>
        <end position="27"/>
    </location>
</feature>
<evidence type="ECO:0000256" key="1">
    <source>
        <dbReference type="SAM" id="Phobius"/>
    </source>
</evidence>